<gene>
    <name evidence="1" type="ORF">HEQ75_05620</name>
</gene>
<evidence type="ECO:0000313" key="2">
    <source>
        <dbReference type="Proteomes" id="UP000787635"/>
    </source>
</evidence>
<reference evidence="1 2" key="1">
    <citation type="submission" date="2020-03" db="EMBL/GenBank/DDBJ databases">
        <title>Roseomonas selenitidurans sp. nov. isolated from urban soil.</title>
        <authorList>
            <person name="Liu H."/>
        </authorList>
    </citation>
    <scope>NUCLEOTIDE SEQUENCE [LARGE SCALE GENOMIC DNA]</scope>
    <source>
        <strain evidence="1 2">BU-1</strain>
    </source>
</reference>
<protein>
    <submittedName>
        <fullName evidence="1">Uncharacterized protein</fullName>
    </submittedName>
</protein>
<name>A0ABX1DZP7_9PROT</name>
<keyword evidence="2" id="KW-1185">Reference proteome</keyword>
<sequence>MSPRNGTNGTDAAAILVRLAHQAEARGDIRAALILLNVSRLLQEALQPSQTASR</sequence>
<dbReference type="Proteomes" id="UP000787635">
    <property type="component" value="Unassembled WGS sequence"/>
</dbReference>
<organism evidence="1 2">
    <name type="scientific">Falsiroseomonas selenitidurans</name>
    <dbReference type="NCBI Taxonomy" id="2716335"/>
    <lineage>
        <taxon>Bacteria</taxon>
        <taxon>Pseudomonadati</taxon>
        <taxon>Pseudomonadota</taxon>
        <taxon>Alphaproteobacteria</taxon>
        <taxon>Acetobacterales</taxon>
        <taxon>Roseomonadaceae</taxon>
        <taxon>Falsiroseomonas</taxon>
    </lineage>
</organism>
<accession>A0ABX1DZP7</accession>
<evidence type="ECO:0000313" key="1">
    <source>
        <dbReference type="EMBL" id="NKC30331.1"/>
    </source>
</evidence>
<proteinExistence type="predicted"/>
<comment type="caution">
    <text evidence="1">The sequence shown here is derived from an EMBL/GenBank/DDBJ whole genome shotgun (WGS) entry which is preliminary data.</text>
</comment>
<dbReference type="EMBL" id="JAAVNE010000006">
    <property type="protein sequence ID" value="NKC30331.1"/>
    <property type="molecule type" value="Genomic_DNA"/>
</dbReference>